<feature type="domain" description="DUF7352" evidence="1">
    <location>
        <begin position="25"/>
        <end position="113"/>
    </location>
</feature>
<evidence type="ECO:0000313" key="3">
    <source>
        <dbReference type="Proteomes" id="UP000042997"/>
    </source>
</evidence>
<reference evidence="2 3" key="1">
    <citation type="journal article" date="2014" name="Genome Announc.">
        <title>Draft Genome Sequence of Propane- and Butane-Oxidizing Actinobacterium Rhodococcus ruber IEGM 231.</title>
        <authorList>
            <person name="Ivshina I.B."/>
            <person name="Kuyukina M.S."/>
            <person name="Krivoruchko A.V."/>
            <person name="Barbe V."/>
            <person name="Fischer C."/>
        </authorList>
    </citation>
    <scope>NUCLEOTIDE SEQUENCE [LARGE SCALE GENOMIC DNA]</scope>
</reference>
<evidence type="ECO:0000313" key="2">
    <source>
        <dbReference type="EMBL" id="CDZ92267.1"/>
    </source>
</evidence>
<gene>
    <name evidence="2" type="ORF">RHRU231_930146</name>
</gene>
<dbReference type="Proteomes" id="UP000042997">
    <property type="component" value="Unassembled WGS sequence"/>
</dbReference>
<evidence type="ECO:0000259" key="1">
    <source>
        <dbReference type="Pfam" id="PF24043"/>
    </source>
</evidence>
<sequence length="122" mass="13464">MHGPAAPVPAIHTSDYGIGDRAVRTRTIHRVNFEITDTVTVDLPTGARLLHVAPCRQHPDRRIDLWYECRVGVPARPHTLHVEGTGHPIVDDALYVGTVVASNGLVWHVYLDARLAQEVVLP</sequence>
<accession>A0A098BVP8</accession>
<dbReference type="Pfam" id="PF24043">
    <property type="entry name" value="DUF7352"/>
    <property type="match status" value="1"/>
</dbReference>
<name>A0A098BVP8_9NOCA</name>
<dbReference type="InterPro" id="IPR055776">
    <property type="entry name" value="DUF7352"/>
</dbReference>
<proteinExistence type="predicted"/>
<dbReference type="AlphaFoldDB" id="A0A098BVP8"/>
<dbReference type="EMBL" id="CCSD01000109">
    <property type="protein sequence ID" value="CDZ92267.1"/>
    <property type="molecule type" value="Genomic_DNA"/>
</dbReference>
<protein>
    <recommendedName>
        <fullName evidence="1">DUF7352 domain-containing protein</fullName>
    </recommendedName>
</protein>
<organism evidence="2 3">
    <name type="scientific">Rhodococcus ruber</name>
    <dbReference type="NCBI Taxonomy" id="1830"/>
    <lineage>
        <taxon>Bacteria</taxon>
        <taxon>Bacillati</taxon>
        <taxon>Actinomycetota</taxon>
        <taxon>Actinomycetes</taxon>
        <taxon>Mycobacteriales</taxon>
        <taxon>Nocardiaceae</taxon>
        <taxon>Rhodococcus</taxon>
    </lineage>
</organism>